<organism evidence="3 4">
    <name type="scientific">Parafrankia irregularis</name>
    <dbReference type="NCBI Taxonomy" id="795642"/>
    <lineage>
        <taxon>Bacteria</taxon>
        <taxon>Bacillati</taxon>
        <taxon>Actinomycetota</taxon>
        <taxon>Actinomycetes</taxon>
        <taxon>Frankiales</taxon>
        <taxon>Frankiaceae</taxon>
        <taxon>Parafrankia</taxon>
    </lineage>
</organism>
<accession>A0A0S4R212</accession>
<keyword evidence="4" id="KW-1185">Reference proteome</keyword>
<name>A0A0S4R212_9ACTN</name>
<sequence>MLLVGALAVTLMGLLAGLLASLFALQSADEAQRVIRVMQSPATDSPAVSRSPTAPSTSHSPDTTGSTEMPRPPLGGGSDRPTAAAVPPIVINNYPPGESSGGDSTTGVITAIGGVSVGLIGATAVLLQSLTKWSQRHRPVTSDSGEGEDPPAGSS</sequence>
<feature type="region of interest" description="Disordered" evidence="1">
    <location>
        <begin position="132"/>
        <end position="155"/>
    </location>
</feature>
<feature type="transmembrane region" description="Helical" evidence="2">
    <location>
        <begin position="108"/>
        <end position="127"/>
    </location>
</feature>
<keyword evidence="2" id="KW-1133">Transmembrane helix</keyword>
<feature type="compositionally biased region" description="Polar residues" evidence="1">
    <location>
        <begin position="40"/>
        <end position="67"/>
    </location>
</feature>
<proteinExistence type="predicted"/>
<evidence type="ECO:0000313" key="3">
    <source>
        <dbReference type="EMBL" id="CUU60810.1"/>
    </source>
</evidence>
<evidence type="ECO:0000256" key="1">
    <source>
        <dbReference type="SAM" id="MobiDB-lite"/>
    </source>
</evidence>
<evidence type="ECO:0000256" key="2">
    <source>
        <dbReference type="SAM" id="Phobius"/>
    </source>
</evidence>
<dbReference type="AlphaFoldDB" id="A0A0S4R212"/>
<keyword evidence="2" id="KW-0472">Membrane</keyword>
<feature type="region of interest" description="Disordered" evidence="1">
    <location>
        <begin position="39"/>
        <end position="106"/>
    </location>
</feature>
<dbReference type="Proteomes" id="UP000198802">
    <property type="component" value="Unassembled WGS sequence"/>
</dbReference>
<evidence type="ECO:0000313" key="4">
    <source>
        <dbReference type="Proteomes" id="UP000198802"/>
    </source>
</evidence>
<protein>
    <submittedName>
        <fullName evidence="3">Uncharacterized protein</fullName>
    </submittedName>
</protein>
<dbReference type="EMBL" id="FAOZ01000048">
    <property type="protein sequence ID" value="CUU60810.1"/>
    <property type="molecule type" value="Genomic_DNA"/>
</dbReference>
<keyword evidence="2" id="KW-0812">Transmembrane</keyword>
<gene>
    <name evidence="3" type="ORF">Ga0074812_14810</name>
</gene>
<reference evidence="4" key="1">
    <citation type="submission" date="2015-11" db="EMBL/GenBank/DDBJ databases">
        <authorList>
            <person name="Varghese N."/>
        </authorList>
    </citation>
    <scope>NUCLEOTIDE SEQUENCE [LARGE SCALE GENOMIC DNA]</scope>
    <source>
        <strain evidence="4">DSM 45899</strain>
    </source>
</reference>